<evidence type="ECO:0000313" key="2">
    <source>
        <dbReference type="EMBL" id="NDJ16934.1"/>
    </source>
</evidence>
<reference evidence="2" key="1">
    <citation type="submission" date="2019-12" db="EMBL/GenBank/DDBJ databases">
        <title>High-Quality draft genome sequences of three cyanobacteria isolated from the limestone walls of the Old Cathedral of Coimbra.</title>
        <authorList>
            <person name="Tiago I."/>
            <person name="Soares F."/>
            <person name="Portugal A."/>
        </authorList>
    </citation>
    <scope>NUCLEOTIDE SEQUENCE</scope>
    <source>
        <strain evidence="2">A</strain>
    </source>
</reference>
<accession>A0A8J7YYL8</accession>
<organism evidence="2 3">
    <name type="scientific">Myxacorys almedinensis A</name>
    <dbReference type="NCBI Taxonomy" id="2690445"/>
    <lineage>
        <taxon>Bacteria</taxon>
        <taxon>Bacillati</taxon>
        <taxon>Cyanobacteriota</taxon>
        <taxon>Cyanophyceae</taxon>
        <taxon>Leptolyngbyales</taxon>
        <taxon>Leptolyngbyaceae</taxon>
        <taxon>Myxacorys</taxon>
        <taxon>Myxacorys almedinensis</taxon>
    </lineage>
</organism>
<dbReference type="AlphaFoldDB" id="A0A8J7YYL8"/>
<dbReference type="EMBL" id="WVIE01000006">
    <property type="protein sequence ID" value="NDJ16934.1"/>
    <property type="molecule type" value="Genomic_DNA"/>
</dbReference>
<feature type="region of interest" description="Disordered" evidence="1">
    <location>
        <begin position="1"/>
        <end position="20"/>
    </location>
</feature>
<sequence>MSAKEEVINATPEKGDEKTDRNGVIQLRDRNDRNTLAAIVTSPIMPSDLEVVGTIQSAGIRPIGASHLDVVGTLGTNRPITSSHLRIAEMMGSRPIFFDDEKFIDDVEMPGHRPILVSNPALINAEMVLANRPIFSNTVDDAPAMMGYLD</sequence>
<dbReference type="Proteomes" id="UP000646053">
    <property type="component" value="Unassembled WGS sequence"/>
</dbReference>
<name>A0A8J7YYL8_9CYAN</name>
<keyword evidence="3" id="KW-1185">Reference proteome</keyword>
<proteinExistence type="predicted"/>
<gene>
    <name evidence="2" type="ORF">GS601_06475</name>
</gene>
<protein>
    <submittedName>
        <fullName evidence="2">Uncharacterized protein</fullName>
    </submittedName>
</protein>
<dbReference type="RefSeq" id="WP_162422459.1">
    <property type="nucleotide sequence ID" value="NZ_WVIE01000006.1"/>
</dbReference>
<evidence type="ECO:0000313" key="3">
    <source>
        <dbReference type="Proteomes" id="UP000646053"/>
    </source>
</evidence>
<comment type="caution">
    <text evidence="2">The sequence shown here is derived from an EMBL/GenBank/DDBJ whole genome shotgun (WGS) entry which is preliminary data.</text>
</comment>
<evidence type="ECO:0000256" key="1">
    <source>
        <dbReference type="SAM" id="MobiDB-lite"/>
    </source>
</evidence>